<reference evidence="1" key="3">
    <citation type="submission" date="2022-06" db="UniProtKB">
        <authorList>
            <consortium name="EnsemblPlants"/>
        </authorList>
    </citation>
    <scope>IDENTIFICATION</scope>
</reference>
<evidence type="ECO:0000313" key="1">
    <source>
        <dbReference type="EnsemblPlants" id="TuG1812G0200003223.01.T02.cds369973"/>
    </source>
</evidence>
<dbReference type="AlphaFoldDB" id="A0A8R7TI48"/>
<dbReference type="EnsemblPlants" id="TuG1812G0200003223.01.T02">
    <property type="protein sequence ID" value="TuG1812G0200003223.01.T02.cds369973"/>
    <property type="gene ID" value="TuG1812G0200003223.01"/>
</dbReference>
<accession>A0A8R7TI48</accession>
<organism evidence="1 2">
    <name type="scientific">Triticum urartu</name>
    <name type="common">Red wild einkorn</name>
    <name type="synonym">Crithodium urartu</name>
    <dbReference type="NCBI Taxonomy" id="4572"/>
    <lineage>
        <taxon>Eukaryota</taxon>
        <taxon>Viridiplantae</taxon>
        <taxon>Streptophyta</taxon>
        <taxon>Embryophyta</taxon>
        <taxon>Tracheophyta</taxon>
        <taxon>Spermatophyta</taxon>
        <taxon>Magnoliopsida</taxon>
        <taxon>Liliopsida</taxon>
        <taxon>Poales</taxon>
        <taxon>Poaceae</taxon>
        <taxon>BOP clade</taxon>
        <taxon>Pooideae</taxon>
        <taxon>Triticodae</taxon>
        <taxon>Triticeae</taxon>
        <taxon>Triticinae</taxon>
        <taxon>Triticum</taxon>
    </lineage>
</organism>
<reference evidence="1" key="2">
    <citation type="submission" date="2018-03" db="EMBL/GenBank/DDBJ databases">
        <title>The Triticum urartu genome reveals the dynamic nature of wheat genome evolution.</title>
        <authorList>
            <person name="Ling H."/>
            <person name="Ma B."/>
            <person name="Shi X."/>
            <person name="Liu H."/>
            <person name="Dong L."/>
            <person name="Sun H."/>
            <person name="Cao Y."/>
            <person name="Gao Q."/>
            <person name="Zheng S."/>
            <person name="Li Y."/>
            <person name="Yu Y."/>
            <person name="Du H."/>
            <person name="Qi M."/>
            <person name="Li Y."/>
            <person name="Yu H."/>
            <person name="Cui Y."/>
            <person name="Wang N."/>
            <person name="Chen C."/>
            <person name="Wu H."/>
            <person name="Zhao Y."/>
            <person name="Zhang J."/>
            <person name="Li Y."/>
            <person name="Zhou W."/>
            <person name="Zhang B."/>
            <person name="Hu W."/>
            <person name="Eijk M."/>
            <person name="Tang J."/>
            <person name="Witsenboer H."/>
            <person name="Zhao S."/>
            <person name="Li Z."/>
            <person name="Zhang A."/>
            <person name="Wang D."/>
            <person name="Liang C."/>
        </authorList>
    </citation>
    <scope>NUCLEOTIDE SEQUENCE [LARGE SCALE GENOMIC DNA]</scope>
    <source>
        <strain evidence="1">cv. G1812</strain>
    </source>
</reference>
<keyword evidence="2" id="KW-1185">Reference proteome</keyword>
<protein>
    <submittedName>
        <fullName evidence="1">Uncharacterized protein</fullName>
    </submittedName>
</protein>
<sequence length="67" mass="7435">MTGAGAKTPRSCVLFHTPLESPDLQEGLCKNGFNGNRPSLWVLQVITLPFRANKSLLAIQHKKIHRP</sequence>
<reference evidence="2" key="1">
    <citation type="journal article" date="2013" name="Nature">
        <title>Draft genome of the wheat A-genome progenitor Triticum urartu.</title>
        <authorList>
            <person name="Ling H.Q."/>
            <person name="Zhao S."/>
            <person name="Liu D."/>
            <person name="Wang J."/>
            <person name="Sun H."/>
            <person name="Zhang C."/>
            <person name="Fan H."/>
            <person name="Li D."/>
            <person name="Dong L."/>
            <person name="Tao Y."/>
            <person name="Gao C."/>
            <person name="Wu H."/>
            <person name="Li Y."/>
            <person name="Cui Y."/>
            <person name="Guo X."/>
            <person name="Zheng S."/>
            <person name="Wang B."/>
            <person name="Yu K."/>
            <person name="Liang Q."/>
            <person name="Yang W."/>
            <person name="Lou X."/>
            <person name="Chen J."/>
            <person name="Feng M."/>
            <person name="Jian J."/>
            <person name="Zhang X."/>
            <person name="Luo G."/>
            <person name="Jiang Y."/>
            <person name="Liu J."/>
            <person name="Wang Z."/>
            <person name="Sha Y."/>
            <person name="Zhang B."/>
            <person name="Wu H."/>
            <person name="Tang D."/>
            <person name="Shen Q."/>
            <person name="Xue P."/>
            <person name="Zou S."/>
            <person name="Wang X."/>
            <person name="Liu X."/>
            <person name="Wang F."/>
            <person name="Yang Y."/>
            <person name="An X."/>
            <person name="Dong Z."/>
            <person name="Zhang K."/>
            <person name="Zhang X."/>
            <person name="Luo M.C."/>
            <person name="Dvorak J."/>
            <person name="Tong Y."/>
            <person name="Wang J."/>
            <person name="Yang H."/>
            <person name="Li Z."/>
            <person name="Wang D."/>
            <person name="Zhang A."/>
            <person name="Wang J."/>
        </authorList>
    </citation>
    <scope>NUCLEOTIDE SEQUENCE</scope>
    <source>
        <strain evidence="2">cv. G1812</strain>
    </source>
</reference>
<gene>
    <name evidence="1" type="primary">LOC125537886</name>
</gene>
<dbReference type="Proteomes" id="UP000015106">
    <property type="component" value="Chromosome 2"/>
</dbReference>
<dbReference type="Gramene" id="TuG1812G0200003223.01.T02">
    <property type="protein sequence ID" value="TuG1812G0200003223.01.T02.cds369973"/>
    <property type="gene ID" value="TuG1812G0200003223.01"/>
</dbReference>
<proteinExistence type="predicted"/>
<evidence type="ECO:0000313" key="2">
    <source>
        <dbReference type="Proteomes" id="UP000015106"/>
    </source>
</evidence>
<name>A0A8R7TI48_TRIUA</name>